<evidence type="ECO:0000256" key="1">
    <source>
        <dbReference type="SAM" id="Phobius"/>
    </source>
</evidence>
<feature type="chain" id="PRO_5047429346" evidence="2">
    <location>
        <begin position="20"/>
        <end position="624"/>
    </location>
</feature>
<dbReference type="PANTHER" id="PTHR46825">
    <property type="entry name" value="D-ALANYL-D-ALANINE-CARBOXYPEPTIDASE/ENDOPEPTIDASE AMPH"/>
    <property type="match status" value="1"/>
</dbReference>
<keyword evidence="1" id="KW-0472">Membrane</keyword>
<keyword evidence="1" id="KW-1133">Transmembrane helix</keyword>
<gene>
    <name evidence="4" type="ORF">MTX78_15840</name>
</gene>
<dbReference type="InterPro" id="IPR050491">
    <property type="entry name" value="AmpC-like"/>
</dbReference>
<protein>
    <submittedName>
        <fullName evidence="4">Beta-lactamase family protein</fullName>
    </submittedName>
</protein>
<dbReference type="SUPFAM" id="SSF56601">
    <property type="entry name" value="beta-lactamase/transpeptidase-like"/>
    <property type="match status" value="1"/>
</dbReference>
<organism evidence="4 5">
    <name type="scientific">Hymenobacter tibetensis</name>
    <dbReference type="NCBI Taxonomy" id="497967"/>
    <lineage>
        <taxon>Bacteria</taxon>
        <taxon>Pseudomonadati</taxon>
        <taxon>Bacteroidota</taxon>
        <taxon>Cytophagia</taxon>
        <taxon>Cytophagales</taxon>
        <taxon>Hymenobacteraceae</taxon>
        <taxon>Hymenobacter</taxon>
    </lineage>
</organism>
<feature type="domain" description="Beta-lactamase-related" evidence="3">
    <location>
        <begin position="35"/>
        <end position="356"/>
    </location>
</feature>
<feature type="transmembrane region" description="Helical" evidence="1">
    <location>
        <begin position="594"/>
        <end position="617"/>
    </location>
</feature>
<keyword evidence="1" id="KW-0812">Transmembrane</keyword>
<feature type="transmembrane region" description="Helical" evidence="1">
    <location>
        <begin position="520"/>
        <end position="541"/>
    </location>
</feature>
<feature type="signal peptide" evidence="2">
    <location>
        <begin position="1"/>
        <end position="19"/>
    </location>
</feature>
<dbReference type="InterPro" id="IPR001466">
    <property type="entry name" value="Beta-lactam-related"/>
</dbReference>
<dbReference type="RefSeq" id="WP_243796186.1">
    <property type="nucleotide sequence ID" value="NZ_CP094669.1"/>
</dbReference>
<reference evidence="4 5" key="1">
    <citation type="submission" date="2022-03" db="EMBL/GenBank/DDBJ databases">
        <title>Hymenobactersp. isolated from the air.</title>
        <authorList>
            <person name="Won M."/>
            <person name="Kwon S.-W."/>
        </authorList>
    </citation>
    <scope>NUCLEOTIDE SEQUENCE [LARGE SCALE GENOMIC DNA]</scope>
    <source>
        <strain evidence="4 5">KACC 21982</strain>
    </source>
</reference>
<dbReference type="EMBL" id="CP094669">
    <property type="protein sequence ID" value="UOG73591.1"/>
    <property type="molecule type" value="Genomic_DNA"/>
</dbReference>
<keyword evidence="5" id="KW-1185">Reference proteome</keyword>
<evidence type="ECO:0000313" key="4">
    <source>
        <dbReference type="EMBL" id="UOG73591.1"/>
    </source>
</evidence>
<sequence>MLRRLIFFVSLFACSQASAQTPPSPSTLPELLTEIKNVMQQEQMPGLMLSIVAKDSVVFSGGLGMAVVETGQQVNGKTLFHLSSINKMCVALGVLKLVEEGKLRLEDKLSDIAPEVHYENSWEGTHPVRVVQLLEHSTGFDDSHLNMVYNTTATNLTGLAAVRFYQTCLVSRWQPGLASSYANANYALLGYLIERYSGMRWDNYLQQVLLKPLGMHTSDFDVRIKKPEKYARGYRVENGTYRPFPFYVPAGNGAHGTLHSCAEDMTRFLLFFLADWQVNGKPWLAASYLSAMETIHSTAAAKAGLQTGYALGNSTFYNHPKANFRGHAGGGDGFESLFNYDRQRRIGYAIANNGGKGMWRISVLVENFLTKDLPPFISVAVPRKIKPVFLNAFVGYYKPLNIRSEQWDFIQRIIRGVHFSQWKDKIIIKPFLGQPDTLEWERGMLFKRKNERHASVVLITDSLGKNSMQAYTHQYYEQTAYLPVLLEQLFFALSALAVVAASLWTVVWLLLIISNKISRNLYLVGVLPGLAVSAGIIAYRVMTVTDYENKIAFNSINPASLTIFLLSLFFGIFTMAALGMLVKQWSQVKSPWVRGVLAFNAFFLTYLTVVLLTHGWIGVRVWAL</sequence>
<name>A0ABY4CU02_9BACT</name>
<dbReference type="Pfam" id="PF00144">
    <property type="entry name" value="Beta-lactamase"/>
    <property type="match status" value="1"/>
</dbReference>
<dbReference type="Proteomes" id="UP000831113">
    <property type="component" value="Chromosome"/>
</dbReference>
<evidence type="ECO:0000259" key="3">
    <source>
        <dbReference type="Pfam" id="PF00144"/>
    </source>
</evidence>
<proteinExistence type="predicted"/>
<evidence type="ECO:0000313" key="5">
    <source>
        <dbReference type="Proteomes" id="UP000831113"/>
    </source>
</evidence>
<feature type="transmembrane region" description="Helical" evidence="1">
    <location>
        <begin position="489"/>
        <end position="513"/>
    </location>
</feature>
<accession>A0ABY4CU02</accession>
<dbReference type="PANTHER" id="PTHR46825:SF9">
    <property type="entry name" value="BETA-LACTAMASE-RELATED DOMAIN-CONTAINING PROTEIN"/>
    <property type="match status" value="1"/>
</dbReference>
<evidence type="ECO:0000256" key="2">
    <source>
        <dbReference type="SAM" id="SignalP"/>
    </source>
</evidence>
<keyword evidence="2" id="KW-0732">Signal</keyword>
<feature type="transmembrane region" description="Helical" evidence="1">
    <location>
        <begin position="561"/>
        <end position="582"/>
    </location>
</feature>
<dbReference type="Gene3D" id="3.40.710.10">
    <property type="entry name" value="DD-peptidase/beta-lactamase superfamily"/>
    <property type="match status" value="1"/>
</dbReference>
<dbReference type="InterPro" id="IPR012338">
    <property type="entry name" value="Beta-lactam/transpept-like"/>
</dbReference>